<sequence>MALGQDGVAAGVEKLVGLELQRVRCLYRFEAFECATRLSCDGAGEVTASGVEGEILPPEAALVYVLLGKQGLLGGRELVQCLGREVEILVRVVETLTALMGGLRLGL</sequence>
<reference evidence="1 2" key="1">
    <citation type="journal article" date="2023" name="Hortic Res">
        <title>Pangenome of water caltrop reveals structural variations and asymmetric subgenome divergence after allopolyploidization.</title>
        <authorList>
            <person name="Zhang X."/>
            <person name="Chen Y."/>
            <person name="Wang L."/>
            <person name="Yuan Y."/>
            <person name="Fang M."/>
            <person name="Shi L."/>
            <person name="Lu R."/>
            <person name="Comes H.P."/>
            <person name="Ma Y."/>
            <person name="Chen Y."/>
            <person name="Huang G."/>
            <person name="Zhou Y."/>
            <person name="Zheng Z."/>
            <person name="Qiu Y."/>
        </authorList>
    </citation>
    <scope>NUCLEOTIDE SEQUENCE [LARGE SCALE GENOMIC DNA]</scope>
    <source>
        <strain evidence="1">F231</strain>
    </source>
</reference>
<comment type="caution">
    <text evidence="1">The sequence shown here is derived from an EMBL/GenBank/DDBJ whole genome shotgun (WGS) entry which is preliminary data.</text>
</comment>
<dbReference type="EMBL" id="JAXQNO010000009">
    <property type="protein sequence ID" value="KAK4791398.1"/>
    <property type="molecule type" value="Genomic_DNA"/>
</dbReference>
<dbReference type="Proteomes" id="UP001346149">
    <property type="component" value="Unassembled WGS sequence"/>
</dbReference>
<dbReference type="AlphaFoldDB" id="A0AAN7LMF6"/>
<protein>
    <submittedName>
        <fullName evidence="1">Uncharacterized protein</fullName>
    </submittedName>
</protein>
<name>A0AAN7LMF6_TRANT</name>
<keyword evidence="2" id="KW-1185">Reference proteome</keyword>
<evidence type="ECO:0000313" key="2">
    <source>
        <dbReference type="Proteomes" id="UP001346149"/>
    </source>
</evidence>
<evidence type="ECO:0000313" key="1">
    <source>
        <dbReference type="EMBL" id="KAK4791398.1"/>
    </source>
</evidence>
<organism evidence="1 2">
    <name type="scientific">Trapa natans</name>
    <name type="common">Water chestnut</name>
    <dbReference type="NCBI Taxonomy" id="22666"/>
    <lineage>
        <taxon>Eukaryota</taxon>
        <taxon>Viridiplantae</taxon>
        <taxon>Streptophyta</taxon>
        <taxon>Embryophyta</taxon>
        <taxon>Tracheophyta</taxon>
        <taxon>Spermatophyta</taxon>
        <taxon>Magnoliopsida</taxon>
        <taxon>eudicotyledons</taxon>
        <taxon>Gunneridae</taxon>
        <taxon>Pentapetalae</taxon>
        <taxon>rosids</taxon>
        <taxon>malvids</taxon>
        <taxon>Myrtales</taxon>
        <taxon>Lythraceae</taxon>
        <taxon>Trapa</taxon>
    </lineage>
</organism>
<accession>A0AAN7LMF6</accession>
<gene>
    <name evidence="1" type="ORF">SAY86_031811</name>
</gene>
<proteinExistence type="predicted"/>